<dbReference type="InterPro" id="IPR024079">
    <property type="entry name" value="MetalloPept_cat_dom_sf"/>
</dbReference>
<dbReference type="SUPFAM" id="SSF55486">
    <property type="entry name" value="Metalloproteases ('zincins'), catalytic domain"/>
    <property type="match status" value="1"/>
</dbReference>
<organism evidence="2 3">
    <name type="scientific">Rhynchophorus ferrugineus</name>
    <name type="common">Red palm weevil</name>
    <name type="synonym">Curculio ferrugineus</name>
    <dbReference type="NCBI Taxonomy" id="354439"/>
    <lineage>
        <taxon>Eukaryota</taxon>
        <taxon>Metazoa</taxon>
        <taxon>Ecdysozoa</taxon>
        <taxon>Arthropoda</taxon>
        <taxon>Hexapoda</taxon>
        <taxon>Insecta</taxon>
        <taxon>Pterygota</taxon>
        <taxon>Neoptera</taxon>
        <taxon>Endopterygota</taxon>
        <taxon>Coleoptera</taxon>
        <taxon>Polyphaga</taxon>
        <taxon>Cucujiformia</taxon>
        <taxon>Curculionidae</taxon>
        <taxon>Dryophthorinae</taxon>
        <taxon>Rhynchophorus</taxon>
    </lineage>
</organism>
<name>A0A834IE72_RHYFE</name>
<keyword evidence="3" id="KW-1185">Reference proteome</keyword>
<evidence type="ECO:0000313" key="3">
    <source>
        <dbReference type="Proteomes" id="UP000625711"/>
    </source>
</evidence>
<dbReference type="GO" id="GO:0008237">
    <property type="term" value="F:metallopeptidase activity"/>
    <property type="evidence" value="ECO:0007669"/>
    <property type="project" value="InterPro"/>
</dbReference>
<protein>
    <submittedName>
        <fullName evidence="2">Uncharacterized protein</fullName>
    </submittedName>
</protein>
<dbReference type="EMBL" id="JAACXV010006653">
    <property type="protein sequence ID" value="KAF7276458.1"/>
    <property type="molecule type" value="Genomic_DNA"/>
</dbReference>
<evidence type="ECO:0000313" key="1">
    <source>
        <dbReference type="EMBL" id="KAF7276424.1"/>
    </source>
</evidence>
<feature type="non-terminal residue" evidence="2">
    <location>
        <position position="1"/>
    </location>
</feature>
<dbReference type="OrthoDB" id="5855429at2759"/>
<proteinExistence type="predicted"/>
<reference evidence="2" key="1">
    <citation type="submission" date="2020-08" db="EMBL/GenBank/DDBJ databases">
        <title>Genome sequencing and assembly of the red palm weevil Rhynchophorus ferrugineus.</title>
        <authorList>
            <person name="Dias G.B."/>
            <person name="Bergman C.M."/>
            <person name="Manee M."/>
        </authorList>
    </citation>
    <scope>NUCLEOTIDE SEQUENCE</scope>
    <source>
        <strain evidence="2">AA-2017</strain>
        <tissue evidence="2">Whole larva</tissue>
    </source>
</reference>
<sequence length="50" mass="5210">KDICSRQDTPCGTLGVAHIGGMCKAARSCSVNEDNGITSAHTIAHEMGHK</sequence>
<gene>
    <name evidence="2" type="ORF">GWI33_010281</name>
    <name evidence="1" type="ORF">GWI33_010337</name>
</gene>
<dbReference type="EMBL" id="JAACXV010006834">
    <property type="protein sequence ID" value="KAF7276424.1"/>
    <property type="molecule type" value="Genomic_DNA"/>
</dbReference>
<comment type="caution">
    <text evidence="2">The sequence shown here is derived from an EMBL/GenBank/DDBJ whole genome shotgun (WGS) entry which is preliminary data.</text>
</comment>
<dbReference type="Pfam" id="PF13582">
    <property type="entry name" value="Reprolysin_3"/>
    <property type="match status" value="1"/>
</dbReference>
<dbReference type="Proteomes" id="UP000625711">
    <property type="component" value="Unassembled WGS sequence"/>
</dbReference>
<dbReference type="Gene3D" id="3.40.390.10">
    <property type="entry name" value="Collagenase (Catalytic Domain)"/>
    <property type="match status" value="1"/>
</dbReference>
<evidence type="ECO:0000313" key="2">
    <source>
        <dbReference type="EMBL" id="KAF7276458.1"/>
    </source>
</evidence>
<accession>A0A834IE72</accession>
<dbReference type="AlphaFoldDB" id="A0A834IE72"/>